<evidence type="ECO:0000256" key="8">
    <source>
        <dbReference type="RuleBase" id="RU364100"/>
    </source>
</evidence>
<dbReference type="AlphaFoldDB" id="A0A563U1X7"/>
<reference evidence="9 10" key="1">
    <citation type="submission" date="2019-07" db="EMBL/GenBank/DDBJ databases">
        <authorList>
            <person name="Kim J."/>
        </authorList>
    </citation>
    <scope>NUCLEOTIDE SEQUENCE [LARGE SCALE GENOMIC DNA]</scope>
    <source>
        <strain evidence="10">dk17</strain>
    </source>
</reference>
<dbReference type="GO" id="GO:0006508">
    <property type="term" value="P:proteolysis"/>
    <property type="evidence" value="ECO:0007669"/>
    <property type="project" value="UniProtKB-KW"/>
</dbReference>
<evidence type="ECO:0000313" key="9">
    <source>
        <dbReference type="EMBL" id="TWR25152.1"/>
    </source>
</evidence>
<comment type="caution">
    <text evidence="9">The sequence shown here is derived from an EMBL/GenBank/DDBJ whole genome shotgun (WGS) entry which is preliminary data.</text>
</comment>
<keyword evidence="5" id="KW-0190">Covalent protein-DNA linkage</keyword>
<protein>
    <recommendedName>
        <fullName evidence="8">Abasic site processing protein</fullName>
        <ecNumber evidence="8">3.4.-.-</ecNumber>
    </recommendedName>
</protein>
<dbReference type="Gene3D" id="3.90.1680.10">
    <property type="entry name" value="SOS response associated peptidase-like"/>
    <property type="match status" value="1"/>
</dbReference>
<name>A0A563U1X7_9SPHI</name>
<proteinExistence type="inferred from homology"/>
<dbReference type="PANTHER" id="PTHR13604:SF0">
    <property type="entry name" value="ABASIC SITE PROCESSING PROTEIN HMCES"/>
    <property type="match status" value="1"/>
</dbReference>
<evidence type="ECO:0000256" key="1">
    <source>
        <dbReference type="ARBA" id="ARBA00008136"/>
    </source>
</evidence>
<keyword evidence="4 8" id="KW-0378">Hydrolase</keyword>
<keyword evidence="10" id="KW-1185">Reference proteome</keyword>
<comment type="similarity">
    <text evidence="1 8">Belongs to the SOS response-associated peptidase family.</text>
</comment>
<evidence type="ECO:0000256" key="2">
    <source>
        <dbReference type="ARBA" id="ARBA00022670"/>
    </source>
</evidence>
<evidence type="ECO:0000256" key="4">
    <source>
        <dbReference type="ARBA" id="ARBA00022801"/>
    </source>
</evidence>
<sequence length="203" mass="23373">MCGHVEIGEQKDINIVKRDGGSYTAKKTSGNPGSMLPVVTDASPDKVQQYRWGLLTMDDDKIHSKNKHARIESLFLVPLWRELVGRKHCVVRIQAFFEYNKEHEKTYRIERADGQPFYIAGLWDVWFDIKTGVLLPTFTIITMPPNQVIGEVHDRMPAILERNNVKNWINANYTGEQRVAWLRNNPCASENLNITVAKDHKKE</sequence>
<dbReference type="PANTHER" id="PTHR13604">
    <property type="entry name" value="DC12-RELATED"/>
    <property type="match status" value="1"/>
</dbReference>
<keyword evidence="7" id="KW-0456">Lyase</keyword>
<dbReference type="InterPro" id="IPR036590">
    <property type="entry name" value="SRAP-like"/>
</dbReference>
<accession>A0A563U1X7</accession>
<gene>
    <name evidence="9" type="ORF">FPZ43_16900</name>
</gene>
<dbReference type="EC" id="3.4.-.-" evidence="8"/>
<evidence type="ECO:0000313" key="10">
    <source>
        <dbReference type="Proteomes" id="UP000320042"/>
    </source>
</evidence>
<dbReference type="RefSeq" id="WP_146383123.1">
    <property type="nucleotide sequence ID" value="NZ_VOEJ01000009.1"/>
</dbReference>
<dbReference type="EMBL" id="VOEJ01000009">
    <property type="protein sequence ID" value="TWR25152.1"/>
    <property type="molecule type" value="Genomic_DNA"/>
</dbReference>
<keyword evidence="6" id="KW-0238">DNA-binding</keyword>
<evidence type="ECO:0000256" key="3">
    <source>
        <dbReference type="ARBA" id="ARBA00022763"/>
    </source>
</evidence>
<evidence type="ECO:0000256" key="7">
    <source>
        <dbReference type="ARBA" id="ARBA00023239"/>
    </source>
</evidence>
<keyword evidence="2 8" id="KW-0645">Protease</keyword>
<dbReference type="GO" id="GO:0003697">
    <property type="term" value="F:single-stranded DNA binding"/>
    <property type="evidence" value="ECO:0007669"/>
    <property type="project" value="InterPro"/>
</dbReference>
<dbReference type="GO" id="GO:0016829">
    <property type="term" value="F:lyase activity"/>
    <property type="evidence" value="ECO:0007669"/>
    <property type="project" value="UniProtKB-KW"/>
</dbReference>
<dbReference type="GO" id="GO:0106300">
    <property type="term" value="P:protein-DNA covalent cross-linking repair"/>
    <property type="evidence" value="ECO:0007669"/>
    <property type="project" value="InterPro"/>
</dbReference>
<dbReference type="GO" id="GO:0008233">
    <property type="term" value="F:peptidase activity"/>
    <property type="evidence" value="ECO:0007669"/>
    <property type="project" value="UniProtKB-KW"/>
</dbReference>
<evidence type="ECO:0000256" key="6">
    <source>
        <dbReference type="ARBA" id="ARBA00023125"/>
    </source>
</evidence>
<keyword evidence="3" id="KW-0227">DNA damage</keyword>
<dbReference type="Pfam" id="PF02586">
    <property type="entry name" value="SRAP"/>
    <property type="match status" value="1"/>
</dbReference>
<organism evidence="9 10">
    <name type="scientific">Mucilaginibacter pallidiroseus</name>
    <dbReference type="NCBI Taxonomy" id="2599295"/>
    <lineage>
        <taxon>Bacteria</taxon>
        <taxon>Pseudomonadati</taxon>
        <taxon>Bacteroidota</taxon>
        <taxon>Sphingobacteriia</taxon>
        <taxon>Sphingobacteriales</taxon>
        <taxon>Sphingobacteriaceae</taxon>
        <taxon>Mucilaginibacter</taxon>
    </lineage>
</organism>
<dbReference type="OrthoDB" id="9782620at2"/>
<dbReference type="Proteomes" id="UP000320042">
    <property type="component" value="Unassembled WGS sequence"/>
</dbReference>
<dbReference type="InterPro" id="IPR003738">
    <property type="entry name" value="SRAP"/>
</dbReference>
<dbReference type="SUPFAM" id="SSF143081">
    <property type="entry name" value="BB1717-like"/>
    <property type="match status" value="1"/>
</dbReference>
<evidence type="ECO:0000256" key="5">
    <source>
        <dbReference type="ARBA" id="ARBA00023124"/>
    </source>
</evidence>